<feature type="binding site" evidence="3">
    <location>
        <position position="223"/>
    </location>
    <ligand>
        <name>Mg(2+)</name>
        <dbReference type="ChEBI" id="CHEBI:18420"/>
        <label>1</label>
    </ligand>
</feature>
<dbReference type="SUPFAM" id="SSF47648">
    <property type="entry name" value="Nucleoside phosphorylase/phosphoribosyltransferase N-terminal domain"/>
    <property type="match status" value="1"/>
</dbReference>
<feature type="binding site" evidence="3">
    <location>
        <begin position="106"/>
        <end position="114"/>
    </location>
    <ligand>
        <name>5-phospho-alpha-D-ribose 1-diphosphate</name>
        <dbReference type="ChEBI" id="CHEBI:58017"/>
    </ligand>
</feature>
<dbReference type="Gene3D" id="3.40.1030.10">
    <property type="entry name" value="Nucleoside phosphorylase/phosphoribosyltransferase catalytic domain"/>
    <property type="match status" value="1"/>
</dbReference>
<feature type="binding site" evidence="3">
    <location>
        <position position="118"/>
    </location>
    <ligand>
        <name>5-phospho-alpha-D-ribose 1-diphosphate</name>
        <dbReference type="ChEBI" id="CHEBI:58017"/>
    </ligand>
</feature>
<dbReference type="InterPro" id="IPR017459">
    <property type="entry name" value="Glycosyl_Trfase_fam3_N_dom"/>
</dbReference>
<dbReference type="SUPFAM" id="SSF52418">
    <property type="entry name" value="Nucleoside phosphorylase/phosphoribosyltransferase catalytic domain"/>
    <property type="match status" value="1"/>
</dbReference>
<dbReference type="NCBIfam" id="TIGR01245">
    <property type="entry name" value="trpD"/>
    <property type="match status" value="1"/>
</dbReference>
<feature type="binding site" evidence="3">
    <location>
        <begin position="88"/>
        <end position="91"/>
    </location>
    <ligand>
        <name>5-phospho-alpha-D-ribose 1-diphosphate</name>
        <dbReference type="ChEBI" id="CHEBI:58017"/>
    </ligand>
</feature>
<dbReference type="EMBL" id="JRLV01000011">
    <property type="protein sequence ID" value="KGO80232.1"/>
    <property type="molecule type" value="Genomic_DNA"/>
</dbReference>
<evidence type="ECO:0000313" key="6">
    <source>
        <dbReference type="EMBL" id="KGO80232.1"/>
    </source>
</evidence>
<keyword evidence="3" id="KW-0028">Amino-acid biosynthesis</keyword>
<evidence type="ECO:0000256" key="3">
    <source>
        <dbReference type="HAMAP-Rule" id="MF_00211"/>
    </source>
</evidence>
<comment type="subunit">
    <text evidence="3">Homodimer.</text>
</comment>
<feature type="binding site" evidence="3">
    <location>
        <position position="78"/>
    </location>
    <ligand>
        <name>5-phospho-alpha-D-ribose 1-diphosphate</name>
        <dbReference type="ChEBI" id="CHEBI:58017"/>
    </ligand>
</feature>
<evidence type="ECO:0000256" key="1">
    <source>
        <dbReference type="ARBA" id="ARBA00022676"/>
    </source>
</evidence>
<feature type="domain" description="Glycosyl transferase family 3" evidence="4">
    <location>
        <begin position="71"/>
        <end position="318"/>
    </location>
</feature>
<reference evidence="6 7" key="1">
    <citation type="submission" date="2013-09" db="EMBL/GenBank/DDBJ databases">
        <authorList>
            <person name="Zeng Z."/>
            <person name="Chen C."/>
        </authorList>
    </citation>
    <scope>NUCLEOTIDE SEQUENCE [LARGE SCALE GENOMIC DNA]</scope>
    <source>
        <strain evidence="6 7">F44-8</strain>
    </source>
</reference>
<comment type="function">
    <text evidence="3">Catalyzes the transfer of the phosphoribosyl group of 5-phosphorylribose-1-pyrophosphate (PRPP) to anthranilate to yield N-(5'-phosphoribosyl)-anthranilate (PRA).</text>
</comment>
<dbReference type="RefSeq" id="WP_035134206.1">
    <property type="nucleotide sequence ID" value="NZ_JRLV01000011.1"/>
</dbReference>
<dbReference type="InterPro" id="IPR036320">
    <property type="entry name" value="Glycosyl_Trfase_fam3_N_dom_sf"/>
</dbReference>
<dbReference type="GO" id="GO:0000287">
    <property type="term" value="F:magnesium ion binding"/>
    <property type="evidence" value="ECO:0007669"/>
    <property type="project" value="UniProtKB-UniRule"/>
</dbReference>
<keyword evidence="7" id="KW-1185">Reference proteome</keyword>
<dbReference type="GO" id="GO:0005829">
    <property type="term" value="C:cytosol"/>
    <property type="evidence" value="ECO:0007669"/>
    <property type="project" value="TreeGrafter"/>
</dbReference>
<feature type="binding site" evidence="3">
    <location>
        <position position="223"/>
    </location>
    <ligand>
        <name>Mg(2+)</name>
        <dbReference type="ChEBI" id="CHEBI:18420"/>
        <label>2</label>
    </ligand>
</feature>
<dbReference type="GO" id="GO:0000162">
    <property type="term" value="P:L-tryptophan biosynthetic process"/>
    <property type="evidence" value="ECO:0007669"/>
    <property type="project" value="UniProtKB-UniRule"/>
</dbReference>
<keyword evidence="2 3" id="KW-0808">Transferase</keyword>
<dbReference type="PANTHER" id="PTHR43285:SF2">
    <property type="entry name" value="ANTHRANILATE PHOSPHORIBOSYLTRANSFERASE"/>
    <property type="match status" value="1"/>
</dbReference>
<proteinExistence type="inferred from homology"/>
<evidence type="ECO:0000259" key="4">
    <source>
        <dbReference type="Pfam" id="PF00591"/>
    </source>
</evidence>
<dbReference type="PANTHER" id="PTHR43285">
    <property type="entry name" value="ANTHRANILATE PHOSPHORIBOSYLTRANSFERASE"/>
    <property type="match status" value="1"/>
</dbReference>
<feature type="binding site" evidence="3">
    <location>
        <position position="90"/>
    </location>
    <ligand>
        <name>Mg(2+)</name>
        <dbReference type="ChEBI" id="CHEBI:18420"/>
        <label>1</label>
    </ligand>
</feature>
<keyword evidence="3" id="KW-0057">Aromatic amino acid biosynthesis</keyword>
<feature type="binding site" evidence="3">
    <location>
        <position position="78"/>
    </location>
    <ligand>
        <name>anthranilate</name>
        <dbReference type="ChEBI" id="CHEBI:16567"/>
        <label>1</label>
    </ligand>
</feature>
<sequence length="328" mass="36083">MKTYLEKLYQYQTLSSNEAYNALEQIATGKVNPSQIASFITVYLMRSMTTEELNGFSNALLQLCIPVSFEQEVMDVCGTGGDGKNTFNISTITALIVATYGIPVAKHGNYGVSSVSGSSNVLEYLGYSFTNDLDVLKKQMDNYNICFLHAPLFHPTLKHAAAVRKELGIKTFFNMLGPLINPAFPENRMIGVYHAEIGRNYHYLLQQQECKYAIVHSIDGYDEISTTGDFKLFSRKGEEQISMRDLTIPTASPEALFGGHSVKDAADIFINIIKGEGTSVQNNAIAVNAGIAIESATGKDRLSSIAQAREIIESGKAYHTFKQLINSN</sequence>
<keyword evidence="1 3" id="KW-0328">Glycosyltransferase</keyword>
<feature type="binding site" evidence="3">
    <location>
        <position position="222"/>
    </location>
    <ligand>
        <name>Mg(2+)</name>
        <dbReference type="ChEBI" id="CHEBI:18420"/>
        <label>2</label>
    </ligand>
</feature>
<dbReference type="HAMAP" id="MF_00211">
    <property type="entry name" value="TrpD"/>
    <property type="match status" value="1"/>
</dbReference>
<comment type="catalytic activity">
    <reaction evidence="3">
        <text>N-(5-phospho-beta-D-ribosyl)anthranilate + diphosphate = 5-phospho-alpha-D-ribose 1-diphosphate + anthranilate</text>
        <dbReference type="Rhea" id="RHEA:11768"/>
        <dbReference type="ChEBI" id="CHEBI:16567"/>
        <dbReference type="ChEBI" id="CHEBI:18277"/>
        <dbReference type="ChEBI" id="CHEBI:33019"/>
        <dbReference type="ChEBI" id="CHEBI:58017"/>
        <dbReference type="EC" id="2.4.2.18"/>
    </reaction>
</comment>
<comment type="cofactor">
    <cofactor evidence="3">
        <name>Mg(2+)</name>
        <dbReference type="ChEBI" id="CHEBI:18420"/>
    </cofactor>
    <text evidence="3">Binds 2 magnesium ions per monomer.</text>
</comment>
<dbReference type="InterPro" id="IPR035902">
    <property type="entry name" value="Nuc_phospho_transferase"/>
</dbReference>
<protein>
    <recommendedName>
        <fullName evidence="3">Anthranilate phosphoribosyltransferase</fullName>
        <ecNumber evidence="3">2.4.2.18</ecNumber>
    </recommendedName>
</protein>
<feature type="domain" description="Glycosyl transferase family 3 N-terminal" evidence="5">
    <location>
        <begin position="2"/>
        <end position="63"/>
    </location>
</feature>
<feature type="binding site" evidence="3">
    <location>
        <position position="164"/>
    </location>
    <ligand>
        <name>anthranilate</name>
        <dbReference type="ChEBI" id="CHEBI:16567"/>
        <label>2</label>
    </ligand>
</feature>
<dbReference type="InterPro" id="IPR005940">
    <property type="entry name" value="Anthranilate_Pribosyl_Tfrase"/>
</dbReference>
<dbReference type="eggNOG" id="COG0547">
    <property type="taxonomic scope" value="Bacteria"/>
</dbReference>
<dbReference type="GO" id="GO:0004048">
    <property type="term" value="F:anthranilate phosphoribosyltransferase activity"/>
    <property type="evidence" value="ECO:0007669"/>
    <property type="project" value="UniProtKB-UniRule"/>
</dbReference>
<comment type="caution">
    <text evidence="6">The sequence shown here is derived from an EMBL/GenBank/DDBJ whole genome shotgun (WGS) entry which is preliminary data.</text>
</comment>
<dbReference type="Pfam" id="PF00591">
    <property type="entry name" value="Glycos_transf_3"/>
    <property type="match status" value="1"/>
</dbReference>
<accession>A0A0A2LJ47</accession>
<feature type="binding site" evidence="3">
    <location>
        <position position="109"/>
    </location>
    <ligand>
        <name>anthranilate</name>
        <dbReference type="ChEBI" id="CHEBI:16567"/>
        <label>1</label>
    </ligand>
</feature>
<dbReference type="EC" id="2.4.2.18" evidence="3"/>
<feature type="binding site" evidence="3">
    <location>
        <begin position="81"/>
        <end position="82"/>
    </location>
    <ligand>
        <name>5-phospho-alpha-D-ribose 1-diphosphate</name>
        <dbReference type="ChEBI" id="CHEBI:58017"/>
    </ligand>
</feature>
<comment type="similarity">
    <text evidence="3">Belongs to the anthranilate phosphoribosyltransferase family.</text>
</comment>
<dbReference type="STRING" id="1406840.Q763_11285"/>
<dbReference type="Proteomes" id="UP000030129">
    <property type="component" value="Unassembled WGS sequence"/>
</dbReference>
<keyword evidence="3" id="KW-0822">Tryptophan biosynthesis</keyword>
<organism evidence="6 7">
    <name type="scientific">Flavobacterium beibuense F44-8</name>
    <dbReference type="NCBI Taxonomy" id="1406840"/>
    <lineage>
        <taxon>Bacteria</taxon>
        <taxon>Pseudomonadati</taxon>
        <taxon>Bacteroidota</taxon>
        <taxon>Flavobacteriia</taxon>
        <taxon>Flavobacteriales</taxon>
        <taxon>Flavobacteriaceae</taxon>
        <taxon>Flavobacterium</taxon>
    </lineage>
</organism>
<dbReference type="UniPathway" id="UPA00035">
    <property type="reaction ID" value="UER00041"/>
</dbReference>
<keyword evidence="3" id="KW-0460">Magnesium</keyword>
<gene>
    <name evidence="3" type="primary">trpD</name>
    <name evidence="6" type="ORF">Q763_11285</name>
</gene>
<dbReference type="AlphaFoldDB" id="A0A0A2LJ47"/>
<dbReference type="Pfam" id="PF02885">
    <property type="entry name" value="Glycos_trans_3N"/>
    <property type="match status" value="1"/>
</dbReference>
<evidence type="ECO:0000313" key="7">
    <source>
        <dbReference type="Proteomes" id="UP000030129"/>
    </source>
</evidence>
<evidence type="ECO:0000256" key="2">
    <source>
        <dbReference type="ARBA" id="ARBA00022679"/>
    </source>
</evidence>
<evidence type="ECO:0000259" key="5">
    <source>
        <dbReference type="Pfam" id="PF02885"/>
    </source>
</evidence>
<dbReference type="InterPro" id="IPR000312">
    <property type="entry name" value="Glycosyl_Trfase_fam3"/>
</dbReference>
<name>A0A0A2LJ47_9FLAO</name>
<comment type="caution">
    <text evidence="3">Lacks conserved residue(s) required for the propagation of feature annotation.</text>
</comment>
<keyword evidence="3" id="KW-0479">Metal-binding</keyword>
<comment type="pathway">
    <text evidence="3">Amino-acid biosynthesis; L-tryptophan biosynthesis; L-tryptophan from chorismate: step 2/5.</text>
</comment>
<dbReference type="Gene3D" id="1.20.970.10">
    <property type="entry name" value="Transferase, Pyrimidine Nucleoside Phosphorylase, Chain C"/>
    <property type="match status" value="1"/>
</dbReference>
<feature type="binding site" evidence="3">
    <location>
        <position position="86"/>
    </location>
    <ligand>
        <name>5-phospho-alpha-D-ribose 1-diphosphate</name>
        <dbReference type="ChEBI" id="CHEBI:58017"/>
    </ligand>
</feature>